<evidence type="ECO:0000256" key="1">
    <source>
        <dbReference type="ARBA" id="ARBA00022679"/>
    </source>
</evidence>
<name>A0A6P2D4W1_9BACT</name>
<dbReference type="EC" id="2.7.4.3" evidence="6"/>
<dbReference type="PANTHER" id="PTHR23359">
    <property type="entry name" value="NUCLEOTIDE KINASE"/>
    <property type="match status" value="1"/>
</dbReference>
<comment type="similarity">
    <text evidence="5">Belongs to the adenylate kinase family.</text>
</comment>
<dbReference type="InterPro" id="IPR000850">
    <property type="entry name" value="Adenylat/UMP-CMP_kin"/>
</dbReference>
<dbReference type="EMBL" id="LR593886">
    <property type="protein sequence ID" value="VTR94502.1"/>
    <property type="molecule type" value="Genomic_DNA"/>
</dbReference>
<protein>
    <recommendedName>
        <fullName evidence="6">Adenylate kinase</fullName>
        <ecNumber evidence="6">2.7.4.3</ecNumber>
    </recommendedName>
</protein>
<gene>
    <name evidence="7" type="ORF">SOIL9_32120</name>
</gene>
<evidence type="ECO:0000313" key="8">
    <source>
        <dbReference type="Proteomes" id="UP000464178"/>
    </source>
</evidence>
<comment type="catalytic activity">
    <reaction evidence="6">
        <text>AMP + ATP = 2 ADP</text>
        <dbReference type="Rhea" id="RHEA:12973"/>
        <dbReference type="ChEBI" id="CHEBI:30616"/>
        <dbReference type="ChEBI" id="CHEBI:456215"/>
        <dbReference type="ChEBI" id="CHEBI:456216"/>
        <dbReference type="EC" id="2.7.4.3"/>
    </reaction>
</comment>
<comment type="subcellular location">
    <subcellularLocation>
        <location evidence="6">Cytoplasm</location>
    </subcellularLocation>
</comment>
<evidence type="ECO:0000256" key="5">
    <source>
        <dbReference type="RuleBase" id="RU003330"/>
    </source>
</evidence>
<keyword evidence="6" id="KW-0067">ATP-binding</keyword>
<dbReference type="CDD" id="cd01428">
    <property type="entry name" value="ADK"/>
    <property type="match status" value="1"/>
</dbReference>
<dbReference type="PROSITE" id="PS00113">
    <property type="entry name" value="ADENYLATE_KINASE"/>
    <property type="match status" value="1"/>
</dbReference>
<dbReference type="KEGG" id="gms:SOIL9_32120"/>
<dbReference type="RefSeq" id="WP_162669030.1">
    <property type="nucleotide sequence ID" value="NZ_LR593886.1"/>
</dbReference>
<keyword evidence="3 6" id="KW-0547">Nucleotide-binding</keyword>
<dbReference type="Proteomes" id="UP000464178">
    <property type="component" value="Chromosome"/>
</dbReference>
<dbReference type="SUPFAM" id="SSF52540">
    <property type="entry name" value="P-loop containing nucleoside triphosphate hydrolases"/>
    <property type="match status" value="1"/>
</dbReference>
<organism evidence="7 8">
    <name type="scientific">Gemmata massiliana</name>
    <dbReference type="NCBI Taxonomy" id="1210884"/>
    <lineage>
        <taxon>Bacteria</taxon>
        <taxon>Pseudomonadati</taxon>
        <taxon>Planctomycetota</taxon>
        <taxon>Planctomycetia</taxon>
        <taxon>Gemmatales</taxon>
        <taxon>Gemmataceae</taxon>
        <taxon>Gemmata</taxon>
    </lineage>
</organism>
<evidence type="ECO:0000313" key="7">
    <source>
        <dbReference type="EMBL" id="VTR94502.1"/>
    </source>
</evidence>
<keyword evidence="1 5" id="KW-0808">Transferase</keyword>
<proteinExistence type="inferred from homology"/>
<dbReference type="InterPro" id="IPR027417">
    <property type="entry name" value="P-loop_NTPase"/>
</dbReference>
<evidence type="ECO:0000256" key="2">
    <source>
        <dbReference type="ARBA" id="ARBA00022727"/>
    </source>
</evidence>
<comment type="subunit">
    <text evidence="6">Monomer.</text>
</comment>
<dbReference type="GO" id="GO:0005737">
    <property type="term" value="C:cytoplasm"/>
    <property type="evidence" value="ECO:0007669"/>
    <property type="project" value="UniProtKB-SubCell"/>
</dbReference>
<dbReference type="PRINTS" id="PR00094">
    <property type="entry name" value="ADENYLTKNASE"/>
</dbReference>
<accession>A0A6P2D4W1</accession>
<keyword evidence="8" id="KW-1185">Reference proteome</keyword>
<evidence type="ECO:0000256" key="6">
    <source>
        <dbReference type="RuleBase" id="RU003331"/>
    </source>
</evidence>
<evidence type="ECO:0000256" key="4">
    <source>
        <dbReference type="ARBA" id="ARBA00022777"/>
    </source>
</evidence>
<dbReference type="GO" id="GO:0004017">
    <property type="term" value="F:AMP kinase activity"/>
    <property type="evidence" value="ECO:0007669"/>
    <property type="project" value="UniProtKB-EC"/>
</dbReference>
<dbReference type="Pfam" id="PF00406">
    <property type="entry name" value="ADK"/>
    <property type="match status" value="1"/>
</dbReference>
<dbReference type="InterPro" id="IPR033690">
    <property type="entry name" value="Adenylat_kinase_CS"/>
</dbReference>
<dbReference type="AlphaFoldDB" id="A0A6P2D4W1"/>
<sequence>MSEPVPNPAPRAAAPLSADLEIKDAQLIFSAVWADLLEHHAGDVRFPNEFIWLGGAPGAGKGTNTPFIARARDITAPPIVISSLLTAPQAVALKNAGQMVGDREVIALLLEELLDPRYRDGVIIDGFPRTKVQVEFLKLFYHAMLDLGGRDDSTQDANKPMFRIALLFVTEEVSVERQLKRGRVIREHNRQVRESAVGELLEERVTDLDPGLCRKRYKGFKDTTFEALQSLRQIFHFHFIDAEGDLPEVQRNIVREFAYQSSLELSPEVFALIQNIPIATQLARHARQELVRRLEQYGRENPDLFRGVVELIESKLLPIVQAHAMSGHAQINSEEALLDEPVALRMMIDVFSERGFHVTVDIHRIDVPVRVDPQTWEIICRTKKVFQIEIRYPPSDIRRGH</sequence>
<keyword evidence="4 5" id="KW-0418">Kinase</keyword>
<dbReference type="Gene3D" id="3.40.50.300">
    <property type="entry name" value="P-loop containing nucleotide triphosphate hydrolases"/>
    <property type="match status" value="1"/>
</dbReference>
<keyword evidence="2" id="KW-0545">Nucleotide biosynthesis</keyword>
<reference evidence="7 8" key="1">
    <citation type="submission" date="2019-05" db="EMBL/GenBank/DDBJ databases">
        <authorList>
            <consortium name="Science for Life Laboratories"/>
        </authorList>
    </citation>
    <scope>NUCLEOTIDE SEQUENCE [LARGE SCALE GENOMIC DNA]</scope>
    <source>
        <strain evidence="7">Soil9</strain>
    </source>
</reference>
<dbReference type="GO" id="GO:0005524">
    <property type="term" value="F:ATP binding"/>
    <property type="evidence" value="ECO:0007669"/>
    <property type="project" value="UniProtKB-KW"/>
</dbReference>
<evidence type="ECO:0000256" key="3">
    <source>
        <dbReference type="ARBA" id="ARBA00022741"/>
    </source>
</evidence>